<proteinExistence type="predicted"/>
<evidence type="ECO:0000313" key="1">
    <source>
        <dbReference type="EMBL" id="VEL26703.1"/>
    </source>
</evidence>
<organism evidence="1 2">
    <name type="scientific">Protopolystoma xenopodis</name>
    <dbReference type="NCBI Taxonomy" id="117903"/>
    <lineage>
        <taxon>Eukaryota</taxon>
        <taxon>Metazoa</taxon>
        <taxon>Spiralia</taxon>
        <taxon>Lophotrochozoa</taxon>
        <taxon>Platyhelminthes</taxon>
        <taxon>Monogenea</taxon>
        <taxon>Polyopisthocotylea</taxon>
        <taxon>Polystomatidea</taxon>
        <taxon>Polystomatidae</taxon>
        <taxon>Protopolystoma</taxon>
    </lineage>
</organism>
<reference evidence="1" key="1">
    <citation type="submission" date="2018-11" db="EMBL/GenBank/DDBJ databases">
        <authorList>
            <consortium name="Pathogen Informatics"/>
        </authorList>
    </citation>
    <scope>NUCLEOTIDE SEQUENCE</scope>
</reference>
<accession>A0A3S5BJM6</accession>
<comment type="caution">
    <text evidence="1">The sequence shown here is derived from an EMBL/GenBank/DDBJ whole genome shotgun (WGS) entry which is preliminary data.</text>
</comment>
<gene>
    <name evidence="1" type="ORF">PXEA_LOCUS20143</name>
</gene>
<name>A0A3S5BJM6_9PLAT</name>
<dbReference type="EMBL" id="CAAALY010082101">
    <property type="protein sequence ID" value="VEL26703.1"/>
    <property type="molecule type" value="Genomic_DNA"/>
</dbReference>
<dbReference type="AlphaFoldDB" id="A0A3S5BJM6"/>
<evidence type="ECO:0000313" key="2">
    <source>
        <dbReference type="Proteomes" id="UP000784294"/>
    </source>
</evidence>
<sequence>MFWCALLSGCHGNSPHSTLAFSPFTPVLGMRIRVCPIVTPSSCHRSSQSLPLAPSDPSAIYPPSVLLEALCPTRYV</sequence>
<keyword evidence="2" id="KW-1185">Reference proteome</keyword>
<dbReference type="Proteomes" id="UP000784294">
    <property type="component" value="Unassembled WGS sequence"/>
</dbReference>
<protein>
    <submittedName>
        <fullName evidence="1">Uncharacterized protein</fullName>
    </submittedName>
</protein>